<accession>A0A2N6SQ62</accession>
<dbReference type="PANTHER" id="PTHR43861">
    <property type="entry name" value="TRANS-ACONITATE 2-METHYLTRANSFERASE-RELATED"/>
    <property type="match status" value="1"/>
</dbReference>
<dbReference type="SUPFAM" id="SSF53335">
    <property type="entry name" value="S-adenosyl-L-methionine-dependent methyltransferases"/>
    <property type="match status" value="1"/>
</dbReference>
<keyword evidence="5" id="KW-1185">Reference proteome</keyword>
<evidence type="ECO:0000313" key="5">
    <source>
        <dbReference type="Proteomes" id="UP000235682"/>
    </source>
</evidence>
<dbReference type="GO" id="GO:0008168">
    <property type="term" value="F:methyltransferase activity"/>
    <property type="evidence" value="ECO:0007669"/>
    <property type="project" value="UniProtKB-KW"/>
</dbReference>
<dbReference type="InterPro" id="IPR029063">
    <property type="entry name" value="SAM-dependent_MTases_sf"/>
</dbReference>
<keyword evidence="1 4" id="KW-0489">Methyltransferase</keyword>
<dbReference type="InterPro" id="IPR041698">
    <property type="entry name" value="Methyltransf_25"/>
</dbReference>
<gene>
    <name evidence="4" type="ORF">CJ205_00445</name>
</gene>
<dbReference type="PANTHER" id="PTHR43861:SF1">
    <property type="entry name" value="TRANS-ACONITATE 2-METHYLTRANSFERASE"/>
    <property type="match status" value="1"/>
</dbReference>
<feature type="domain" description="Methyltransferase" evidence="3">
    <location>
        <begin position="38"/>
        <end position="133"/>
    </location>
</feature>
<protein>
    <submittedName>
        <fullName evidence="4">Class I SAM-dependent methyltransferase</fullName>
    </submittedName>
</protein>
<evidence type="ECO:0000259" key="3">
    <source>
        <dbReference type="Pfam" id="PF13649"/>
    </source>
</evidence>
<dbReference type="GO" id="GO:0032259">
    <property type="term" value="P:methylation"/>
    <property type="evidence" value="ECO:0007669"/>
    <property type="project" value="UniProtKB-KW"/>
</dbReference>
<dbReference type="Pfam" id="PF13649">
    <property type="entry name" value="Methyltransf_25"/>
    <property type="match status" value="1"/>
</dbReference>
<keyword evidence="2 4" id="KW-0808">Transferase</keyword>
<dbReference type="Gene3D" id="2.20.25.110">
    <property type="entry name" value="S-adenosyl-L-methionine-dependent methyltransferases"/>
    <property type="match status" value="1"/>
</dbReference>
<dbReference type="CDD" id="cd02440">
    <property type="entry name" value="AdoMet_MTases"/>
    <property type="match status" value="1"/>
</dbReference>
<evidence type="ECO:0000313" key="4">
    <source>
        <dbReference type="EMBL" id="PMC59208.1"/>
    </source>
</evidence>
<proteinExistence type="predicted"/>
<organism evidence="4 5">
    <name type="scientific">Dolosicoccus paucivorans</name>
    <dbReference type="NCBI Taxonomy" id="84521"/>
    <lineage>
        <taxon>Bacteria</taxon>
        <taxon>Bacillati</taxon>
        <taxon>Bacillota</taxon>
        <taxon>Bacilli</taxon>
        <taxon>Lactobacillales</taxon>
        <taxon>Aerococcaceae</taxon>
        <taxon>Dolosicoccus</taxon>
    </lineage>
</organism>
<sequence>MSFSKIARVYDQFNDLSAYEHWLDFTLHSASKAPQKLLDVACGTGWFTQIIAPFVDGVTLGVDIDVAMLEMAREESHYEGAPLFEQGDMLDLSSFDTDYDIVTCYADSLCFLKDENEVAQAIEQMYQRLNDQGVLLFDVWTPYQLNEGFENFSYADTNEEAAILWDSYPLGNNEVEHYLTTFEAQEDGRYIRQDSVLVERTYPLSIFEDALKNAGFSSFEVSVEYGEEIYDPKRHTRATRWFFRCYK</sequence>
<dbReference type="AlphaFoldDB" id="A0A2N6SQ62"/>
<dbReference type="STRING" id="84521.SAMN04487994_100247"/>
<dbReference type="Gene3D" id="3.40.50.150">
    <property type="entry name" value="Vaccinia Virus protein VP39"/>
    <property type="match status" value="1"/>
</dbReference>
<evidence type="ECO:0000256" key="1">
    <source>
        <dbReference type="ARBA" id="ARBA00022603"/>
    </source>
</evidence>
<evidence type="ECO:0000256" key="2">
    <source>
        <dbReference type="ARBA" id="ARBA00022679"/>
    </source>
</evidence>
<dbReference type="RefSeq" id="WP_102227527.1">
    <property type="nucleotide sequence ID" value="NZ_PNFY01000007.1"/>
</dbReference>
<reference evidence="4 5" key="1">
    <citation type="submission" date="2017-09" db="EMBL/GenBank/DDBJ databases">
        <title>Bacterial strain isolated from the female urinary microbiota.</title>
        <authorList>
            <person name="Thomas-White K."/>
            <person name="Kumar N."/>
            <person name="Forster S."/>
            <person name="Putonti C."/>
            <person name="Lawley T."/>
            <person name="Wolfe A.J."/>
        </authorList>
    </citation>
    <scope>NUCLEOTIDE SEQUENCE [LARGE SCALE GENOMIC DNA]</scope>
    <source>
        <strain evidence="4 5">UMB0852</strain>
    </source>
</reference>
<dbReference type="OrthoDB" id="9811589at2"/>
<name>A0A2N6SQ62_9LACT</name>
<comment type="caution">
    <text evidence="4">The sequence shown here is derived from an EMBL/GenBank/DDBJ whole genome shotgun (WGS) entry which is preliminary data.</text>
</comment>
<dbReference type="Proteomes" id="UP000235682">
    <property type="component" value="Unassembled WGS sequence"/>
</dbReference>
<dbReference type="EMBL" id="PNHE01000001">
    <property type="protein sequence ID" value="PMC59208.1"/>
    <property type="molecule type" value="Genomic_DNA"/>
</dbReference>